<dbReference type="Pfam" id="PF08352">
    <property type="entry name" value="oligo_HPY"/>
    <property type="match status" value="1"/>
</dbReference>
<evidence type="ECO:0000313" key="9">
    <source>
        <dbReference type="EMBL" id="MWA03619.1"/>
    </source>
</evidence>
<proteinExistence type="inferred from homology"/>
<evidence type="ECO:0000256" key="2">
    <source>
        <dbReference type="ARBA" id="ARBA00005417"/>
    </source>
</evidence>
<keyword evidence="3" id="KW-0813">Transport</keyword>
<reference evidence="9" key="1">
    <citation type="submission" date="2019-12" db="EMBL/GenBank/DDBJ databases">
        <title>Actinomadura physcomitrii sp. nov., a novel actinomycete isolated from moss [Physcomitrium sphaericum (Ludw) Fuernr].</title>
        <authorList>
            <person name="Zhuang X."/>
        </authorList>
    </citation>
    <scope>NUCLEOTIDE SEQUENCE [LARGE SCALE GENOMIC DNA]</scope>
    <source>
        <strain evidence="9">LD22</strain>
    </source>
</reference>
<dbReference type="InterPro" id="IPR050388">
    <property type="entry name" value="ABC_Ni/Peptide_Import"/>
</dbReference>
<accession>A0A6I4MLM2</accession>
<dbReference type="CDD" id="cd03257">
    <property type="entry name" value="ABC_NikE_OppD_transporters"/>
    <property type="match status" value="1"/>
</dbReference>
<evidence type="ECO:0000256" key="3">
    <source>
        <dbReference type="ARBA" id="ARBA00022448"/>
    </source>
</evidence>
<evidence type="ECO:0000256" key="4">
    <source>
        <dbReference type="ARBA" id="ARBA00022475"/>
    </source>
</evidence>
<dbReference type="SUPFAM" id="SSF52540">
    <property type="entry name" value="P-loop containing nucleoside triphosphate hydrolases"/>
    <property type="match status" value="1"/>
</dbReference>
<name>A0A6I4MLM2_9ACTN</name>
<keyword evidence="5" id="KW-0547">Nucleotide-binding</keyword>
<dbReference type="InterPro" id="IPR013563">
    <property type="entry name" value="Oligopep_ABC_C"/>
</dbReference>
<dbReference type="InterPro" id="IPR027417">
    <property type="entry name" value="P-loop_NTPase"/>
</dbReference>
<dbReference type="GO" id="GO:0005886">
    <property type="term" value="C:plasma membrane"/>
    <property type="evidence" value="ECO:0007669"/>
    <property type="project" value="UniProtKB-SubCell"/>
</dbReference>
<dbReference type="PANTHER" id="PTHR43297:SF2">
    <property type="entry name" value="DIPEPTIDE TRANSPORT ATP-BINDING PROTEIN DPPD"/>
    <property type="match status" value="1"/>
</dbReference>
<protein>
    <submittedName>
        <fullName evidence="9">ATP-binding cassette domain-containing protein</fullName>
    </submittedName>
</protein>
<comment type="subcellular location">
    <subcellularLocation>
        <location evidence="1">Cell membrane</location>
        <topology evidence="1">Peripheral membrane protein</topology>
    </subcellularLocation>
</comment>
<dbReference type="Proteomes" id="UP000462055">
    <property type="component" value="Unassembled WGS sequence"/>
</dbReference>
<dbReference type="InterPro" id="IPR003439">
    <property type="entry name" value="ABC_transporter-like_ATP-bd"/>
</dbReference>
<keyword evidence="6 9" id="KW-0067">ATP-binding</keyword>
<organism evidence="9 10">
    <name type="scientific">Actinomadura physcomitrii</name>
    <dbReference type="NCBI Taxonomy" id="2650748"/>
    <lineage>
        <taxon>Bacteria</taxon>
        <taxon>Bacillati</taxon>
        <taxon>Actinomycetota</taxon>
        <taxon>Actinomycetes</taxon>
        <taxon>Streptosporangiales</taxon>
        <taxon>Thermomonosporaceae</taxon>
        <taxon>Actinomadura</taxon>
    </lineage>
</organism>
<comment type="similarity">
    <text evidence="2">Belongs to the ABC transporter superfamily.</text>
</comment>
<dbReference type="NCBIfam" id="TIGR01727">
    <property type="entry name" value="oligo_HPY"/>
    <property type="match status" value="1"/>
</dbReference>
<dbReference type="EMBL" id="WBMS02000020">
    <property type="protein sequence ID" value="MWA03619.1"/>
    <property type="molecule type" value="Genomic_DNA"/>
</dbReference>
<evidence type="ECO:0000259" key="8">
    <source>
        <dbReference type="PROSITE" id="PS50893"/>
    </source>
</evidence>
<dbReference type="FunFam" id="3.40.50.300:FF:000016">
    <property type="entry name" value="Oligopeptide ABC transporter ATP-binding component"/>
    <property type="match status" value="1"/>
</dbReference>
<keyword evidence="10" id="KW-1185">Reference proteome</keyword>
<comment type="caution">
    <text evidence="9">The sequence shown here is derived from an EMBL/GenBank/DDBJ whole genome shotgun (WGS) entry which is preliminary data.</text>
</comment>
<evidence type="ECO:0000256" key="5">
    <source>
        <dbReference type="ARBA" id="ARBA00022741"/>
    </source>
</evidence>
<evidence type="ECO:0000313" key="10">
    <source>
        <dbReference type="Proteomes" id="UP000462055"/>
    </source>
</evidence>
<evidence type="ECO:0000256" key="1">
    <source>
        <dbReference type="ARBA" id="ARBA00004202"/>
    </source>
</evidence>
<sequence>MLAVRDLVVRTETGTTVIDGVGLTVPRGGAVGLVGESGSGKSVTSLAAIGLLPDGLLAVSGAVEVDDVDQLSASADARRGTRGKKVAMIFQDPLAALNPRQRIGRQIDEILRVRDGLGRAEAARAAVELLRRVDMPDPEKRANDYPHQLSGGQRQRAMIALALAGRPELLLCDEPTTALDVTVQKHILHLLARVRAESGLALLLVSHDLRVISHVVTDLVVMYAGRIAETGPVRDLLSSPRHPYTAALVRNVPSPRARVALPAPLPGTPPEPSDRPGGCAFHPRCPLARDRCATDKPQLREIGTGRWSACHYAEEVRP</sequence>
<dbReference type="InterPro" id="IPR017871">
    <property type="entry name" value="ABC_transporter-like_CS"/>
</dbReference>
<dbReference type="InterPro" id="IPR003593">
    <property type="entry name" value="AAA+_ATPase"/>
</dbReference>
<dbReference type="PROSITE" id="PS00211">
    <property type="entry name" value="ABC_TRANSPORTER_1"/>
    <property type="match status" value="1"/>
</dbReference>
<gene>
    <name evidence="9" type="ORF">F8568_025185</name>
</gene>
<feature type="domain" description="ABC transporter" evidence="8">
    <location>
        <begin position="2"/>
        <end position="249"/>
    </location>
</feature>
<dbReference type="GO" id="GO:0005524">
    <property type="term" value="F:ATP binding"/>
    <property type="evidence" value="ECO:0007669"/>
    <property type="project" value="UniProtKB-KW"/>
</dbReference>
<dbReference type="PROSITE" id="PS50893">
    <property type="entry name" value="ABC_TRANSPORTER_2"/>
    <property type="match status" value="1"/>
</dbReference>
<dbReference type="PANTHER" id="PTHR43297">
    <property type="entry name" value="OLIGOPEPTIDE TRANSPORT ATP-BINDING PROTEIN APPD"/>
    <property type="match status" value="1"/>
</dbReference>
<evidence type="ECO:0000256" key="6">
    <source>
        <dbReference type="ARBA" id="ARBA00022840"/>
    </source>
</evidence>
<dbReference type="Pfam" id="PF00005">
    <property type="entry name" value="ABC_tran"/>
    <property type="match status" value="1"/>
</dbReference>
<dbReference type="Gene3D" id="3.40.50.300">
    <property type="entry name" value="P-loop containing nucleotide triphosphate hydrolases"/>
    <property type="match status" value="1"/>
</dbReference>
<dbReference type="SMART" id="SM00382">
    <property type="entry name" value="AAA"/>
    <property type="match status" value="1"/>
</dbReference>
<dbReference type="AlphaFoldDB" id="A0A6I4MLM2"/>
<dbReference type="GO" id="GO:0015833">
    <property type="term" value="P:peptide transport"/>
    <property type="evidence" value="ECO:0007669"/>
    <property type="project" value="InterPro"/>
</dbReference>
<dbReference type="GO" id="GO:0016887">
    <property type="term" value="F:ATP hydrolysis activity"/>
    <property type="evidence" value="ECO:0007669"/>
    <property type="project" value="InterPro"/>
</dbReference>
<keyword evidence="7" id="KW-0472">Membrane</keyword>
<evidence type="ECO:0000256" key="7">
    <source>
        <dbReference type="ARBA" id="ARBA00023136"/>
    </source>
</evidence>
<keyword evidence="4" id="KW-1003">Cell membrane</keyword>